<dbReference type="Gene3D" id="1.20.1730.10">
    <property type="entry name" value="Sodium/glucose cotransporter"/>
    <property type="match status" value="1"/>
</dbReference>
<gene>
    <name evidence="13" type="ORF">WCN91_15050</name>
</gene>
<evidence type="ECO:0000256" key="6">
    <source>
        <dbReference type="ARBA" id="ARBA00022989"/>
    </source>
</evidence>
<feature type="transmembrane region" description="Helical" evidence="12">
    <location>
        <begin position="469"/>
        <end position="487"/>
    </location>
</feature>
<dbReference type="CDD" id="cd11493">
    <property type="entry name" value="SLC5sbd_NIS-like_u1"/>
    <property type="match status" value="1"/>
</dbReference>
<comment type="similarity">
    <text evidence="2 11">Belongs to the sodium:solute symporter (SSF) (TC 2.A.21) family.</text>
</comment>
<dbReference type="PANTHER" id="PTHR42985:SF47">
    <property type="entry name" value="INTEGRAL MEMBRANE TRANSPORT PROTEIN"/>
    <property type="match status" value="1"/>
</dbReference>
<keyword evidence="9 12" id="KW-0472">Membrane</keyword>
<evidence type="ECO:0000313" key="14">
    <source>
        <dbReference type="Proteomes" id="UP001447008"/>
    </source>
</evidence>
<dbReference type="InterPro" id="IPR001734">
    <property type="entry name" value="Na/solute_symporter"/>
</dbReference>
<keyword evidence="5 12" id="KW-0812">Transmembrane</keyword>
<proteinExistence type="inferred from homology"/>
<feature type="transmembrane region" description="Helical" evidence="12">
    <location>
        <begin position="79"/>
        <end position="98"/>
    </location>
</feature>
<evidence type="ECO:0000256" key="11">
    <source>
        <dbReference type="RuleBase" id="RU362091"/>
    </source>
</evidence>
<feature type="transmembrane region" description="Helical" evidence="12">
    <location>
        <begin position="403"/>
        <end position="429"/>
    </location>
</feature>
<keyword evidence="7" id="KW-0915">Sodium</keyword>
<keyword evidence="6 12" id="KW-1133">Transmembrane helix</keyword>
<dbReference type="EMBL" id="JBCGCU010000026">
    <property type="protein sequence ID" value="MEM0516710.1"/>
    <property type="molecule type" value="Genomic_DNA"/>
</dbReference>
<evidence type="ECO:0000256" key="7">
    <source>
        <dbReference type="ARBA" id="ARBA00023053"/>
    </source>
</evidence>
<protein>
    <submittedName>
        <fullName evidence="13">Sodium:solute symporter</fullName>
    </submittedName>
</protein>
<evidence type="ECO:0000256" key="5">
    <source>
        <dbReference type="ARBA" id="ARBA00022692"/>
    </source>
</evidence>
<evidence type="ECO:0000256" key="8">
    <source>
        <dbReference type="ARBA" id="ARBA00023065"/>
    </source>
</evidence>
<evidence type="ECO:0000256" key="9">
    <source>
        <dbReference type="ARBA" id="ARBA00023136"/>
    </source>
</evidence>
<dbReference type="InterPro" id="IPR051163">
    <property type="entry name" value="Sodium:Solute_Symporter_SSF"/>
</dbReference>
<evidence type="ECO:0000313" key="13">
    <source>
        <dbReference type="EMBL" id="MEM0516710.1"/>
    </source>
</evidence>
<evidence type="ECO:0000256" key="2">
    <source>
        <dbReference type="ARBA" id="ARBA00006434"/>
    </source>
</evidence>
<feature type="transmembrane region" description="Helical" evidence="12">
    <location>
        <begin position="49"/>
        <end position="67"/>
    </location>
</feature>
<keyword evidence="8" id="KW-0406">Ion transport</keyword>
<dbReference type="Pfam" id="PF00474">
    <property type="entry name" value="SSF"/>
    <property type="match status" value="1"/>
</dbReference>
<feature type="transmembrane region" description="Helical" evidence="12">
    <location>
        <begin position="353"/>
        <end position="382"/>
    </location>
</feature>
<feature type="transmembrane region" description="Helical" evidence="12">
    <location>
        <begin position="441"/>
        <end position="462"/>
    </location>
</feature>
<organism evidence="13 14">
    <name type="scientific">Pseudoalteromonas qingdaonensis</name>
    <dbReference type="NCBI Taxonomy" id="3131913"/>
    <lineage>
        <taxon>Bacteria</taxon>
        <taxon>Pseudomonadati</taxon>
        <taxon>Pseudomonadota</taxon>
        <taxon>Gammaproteobacteria</taxon>
        <taxon>Alteromonadales</taxon>
        <taxon>Pseudoalteromonadaceae</taxon>
        <taxon>Pseudoalteromonas</taxon>
    </lineage>
</organism>
<accession>A0ABU9N359</accession>
<feature type="transmembrane region" description="Helical" evidence="12">
    <location>
        <begin position="241"/>
        <end position="266"/>
    </location>
</feature>
<feature type="transmembrane region" description="Helical" evidence="12">
    <location>
        <begin position="12"/>
        <end position="28"/>
    </location>
</feature>
<evidence type="ECO:0000256" key="1">
    <source>
        <dbReference type="ARBA" id="ARBA00004651"/>
    </source>
</evidence>
<feature type="transmembrane region" description="Helical" evidence="12">
    <location>
        <begin position="287"/>
        <end position="312"/>
    </location>
</feature>
<feature type="transmembrane region" description="Helical" evidence="12">
    <location>
        <begin position="130"/>
        <end position="152"/>
    </location>
</feature>
<sequence length="541" mass="59169">MINAYYEALDWLVFGAYALLIVLTAWWFNRKKANTSAEYFLGGNAMPTWMVAISVLATSQSAATFIGGPDQGYQGDLSYLATNIGAFIAALVVAQVLIPRFYQYRVYTVYELLEQQVGPKAKRRAGLMYLFGRVFASGARLYMAAIAVAMILYGNIAASSVIMATLVLVIIGLAYSIFGGIRTVIYSDVIQCLVYTSAAVCVIVSLWLAIPADFSTIIEALQNPGPEQGSKLALFKFDLDFSAAGVFNMASVLTGFVLLNIAAFGLDQDMTQRVLTCKDARSGSRAIMLSIAMVIPVMFLFIVIGLLLFVFYQRPDIMLGAIDGANVGQFQGEKITVFMHYVLNEIPAGVKGLVTIGIIAAAISTLNSGLSSMASVVVQDIYRPWHEKCQRQQGDAQKEDHHYVLVGRFAMLGVSLALGFMAILCYFWQQYSQMPLLKFALSVMVFSYSGLLGVYFTSLFLGRGSEASVLAALIVGFVATLLMQPYVQAMLLPSQWQFNLGFTWQLCIGTALATLVCALGRKPEQLSQANRHSLHQEVRHG</sequence>
<feature type="transmembrane region" description="Helical" evidence="12">
    <location>
        <begin position="158"/>
        <end position="178"/>
    </location>
</feature>
<dbReference type="PROSITE" id="PS50283">
    <property type="entry name" value="NA_SOLUT_SYMP_3"/>
    <property type="match status" value="1"/>
</dbReference>
<evidence type="ECO:0000256" key="12">
    <source>
        <dbReference type="SAM" id="Phobius"/>
    </source>
</evidence>
<evidence type="ECO:0000256" key="4">
    <source>
        <dbReference type="ARBA" id="ARBA00022475"/>
    </source>
</evidence>
<dbReference type="InterPro" id="IPR038377">
    <property type="entry name" value="Na/Glc_symporter_sf"/>
</dbReference>
<evidence type="ECO:0000256" key="3">
    <source>
        <dbReference type="ARBA" id="ARBA00022448"/>
    </source>
</evidence>
<keyword evidence="10" id="KW-0739">Sodium transport</keyword>
<dbReference type="Proteomes" id="UP001447008">
    <property type="component" value="Unassembled WGS sequence"/>
</dbReference>
<comment type="subcellular location">
    <subcellularLocation>
        <location evidence="1">Cell membrane</location>
        <topology evidence="1">Multi-pass membrane protein</topology>
    </subcellularLocation>
</comment>
<keyword evidence="3" id="KW-0813">Transport</keyword>
<reference evidence="13 14" key="1">
    <citation type="submission" date="2024-03" db="EMBL/GenBank/DDBJ databases">
        <title>Pseudoalteromonas qingdaonensis sp. nov., isolated from the intestines of marine benthic organisms.</title>
        <authorList>
            <person name="Lin X."/>
            <person name="Fang S."/>
            <person name="Hu X."/>
        </authorList>
    </citation>
    <scope>NUCLEOTIDE SEQUENCE [LARGE SCALE GENOMIC DNA]</scope>
    <source>
        <strain evidence="13 14">YIC-827</strain>
    </source>
</reference>
<evidence type="ECO:0000256" key="10">
    <source>
        <dbReference type="ARBA" id="ARBA00023201"/>
    </source>
</evidence>
<keyword evidence="4" id="KW-1003">Cell membrane</keyword>
<name>A0ABU9N359_9GAMM</name>
<dbReference type="PANTHER" id="PTHR42985">
    <property type="entry name" value="SODIUM-COUPLED MONOCARBOXYLATE TRANSPORTER"/>
    <property type="match status" value="1"/>
</dbReference>
<comment type="caution">
    <text evidence="13">The sequence shown here is derived from an EMBL/GenBank/DDBJ whole genome shotgun (WGS) entry which is preliminary data.</text>
</comment>
<feature type="transmembrane region" description="Helical" evidence="12">
    <location>
        <begin position="190"/>
        <end position="210"/>
    </location>
</feature>
<feature type="transmembrane region" description="Helical" evidence="12">
    <location>
        <begin position="502"/>
        <end position="521"/>
    </location>
</feature>
<keyword evidence="14" id="KW-1185">Reference proteome</keyword>